<dbReference type="EMBL" id="JAPFFF010000002">
    <property type="protein sequence ID" value="KAK8896864.1"/>
    <property type="molecule type" value="Genomic_DNA"/>
</dbReference>
<sequence length="202" mass="23035">MSILHLIIRYVRFNPGVIKSKDDIRISYTTLPGHQKDNCLVSSNKLNIINYEFTINFDQSVEEVLLNFRKKSYVNGDPIIGKSLFVRGIIPSDHTLETEFKIYEAVAQGLQDKFVPVGEVGVRIFVDNMMKPKKISSYYSTPTLQDLPELDLTPDGGEKHVTFFQNIASKFKKNKNFVEIDNSNQKAMIASSKSDFRFGDPF</sequence>
<proteinExistence type="predicted"/>
<gene>
    <name evidence="1" type="ORF">M9Y10_014790</name>
</gene>
<protein>
    <submittedName>
        <fullName evidence="1">Uncharacterized protein</fullName>
    </submittedName>
</protein>
<keyword evidence="2" id="KW-1185">Reference proteome</keyword>
<accession>A0ABR2L0H2</accession>
<evidence type="ECO:0000313" key="2">
    <source>
        <dbReference type="Proteomes" id="UP001470230"/>
    </source>
</evidence>
<reference evidence="1 2" key="1">
    <citation type="submission" date="2024-04" db="EMBL/GenBank/DDBJ databases">
        <title>Tritrichomonas musculus Genome.</title>
        <authorList>
            <person name="Alves-Ferreira E."/>
            <person name="Grigg M."/>
            <person name="Lorenzi H."/>
            <person name="Galac M."/>
        </authorList>
    </citation>
    <scope>NUCLEOTIDE SEQUENCE [LARGE SCALE GENOMIC DNA]</scope>
    <source>
        <strain evidence="1 2">EAF2021</strain>
    </source>
</reference>
<dbReference type="Proteomes" id="UP001470230">
    <property type="component" value="Unassembled WGS sequence"/>
</dbReference>
<organism evidence="1 2">
    <name type="scientific">Tritrichomonas musculus</name>
    <dbReference type="NCBI Taxonomy" id="1915356"/>
    <lineage>
        <taxon>Eukaryota</taxon>
        <taxon>Metamonada</taxon>
        <taxon>Parabasalia</taxon>
        <taxon>Tritrichomonadida</taxon>
        <taxon>Tritrichomonadidae</taxon>
        <taxon>Tritrichomonas</taxon>
    </lineage>
</organism>
<comment type="caution">
    <text evidence="1">The sequence shown here is derived from an EMBL/GenBank/DDBJ whole genome shotgun (WGS) entry which is preliminary data.</text>
</comment>
<name>A0ABR2L0H2_9EUKA</name>
<evidence type="ECO:0000313" key="1">
    <source>
        <dbReference type="EMBL" id="KAK8896864.1"/>
    </source>
</evidence>